<dbReference type="PANTHER" id="PTHR48081:SF3">
    <property type="entry name" value="ALPHA_BETA HYDROLASE FOLD-3 DOMAIN-CONTAINING PROTEIN"/>
    <property type="match status" value="1"/>
</dbReference>
<dbReference type="PANTHER" id="PTHR48081">
    <property type="entry name" value="AB HYDROLASE SUPERFAMILY PROTEIN C4A8.06C"/>
    <property type="match status" value="1"/>
</dbReference>
<keyword evidence="4" id="KW-1185">Reference proteome</keyword>
<evidence type="ECO:0000259" key="2">
    <source>
        <dbReference type="Pfam" id="PF07859"/>
    </source>
</evidence>
<protein>
    <submittedName>
        <fullName evidence="3">Alpha/beta hydrolase fold-3 domain protein</fullName>
    </submittedName>
</protein>
<dbReference type="InterPro" id="IPR050300">
    <property type="entry name" value="GDXG_lipolytic_enzyme"/>
</dbReference>
<dbReference type="GeneID" id="19887860"/>
<dbReference type="Gene3D" id="3.40.50.1820">
    <property type="entry name" value="alpha/beta hydrolase"/>
    <property type="match status" value="1"/>
</dbReference>
<dbReference type="InterPro" id="IPR029058">
    <property type="entry name" value="AB_hydrolase_fold"/>
</dbReference>
<dbReference type="AlphaFoldDB" id="J4W7Z1"/>
<evidence type="ECO:0000256" key="1">
    <source>
        <dbReference type="ARBA" id="ARBA00022801"/>
    </source>
</evidence>
<dbReference type="Proteomes" id="UP000002762">
    <property type="component" value="Unassembled WGS sequence"/>
</dbReference>
<dbReference type="Pfam" id="PF07859">
    <property type="entry name" value="Abhydrolase_3"/>
    <property type="match status" value="1"/>
</dbReference>
<accession>J4W7Z1</accession>
<dbReference type="HOGENOM" id="CLU_012494_9_1_1"/>
<dbReference type="InterPro" id="IPR013094">
    <property type="entry name" value="AB_hydrolase_3"/>
</dbReference>
<dbReference type="GO" id="GO:0016787">
    <property type="term" value="F:hydrolase activity"/>
    <property type="evidence" value="ECO:0007669"/>
    <property type="project" value="UniProtKB-KW"/>
</dbReference>
<dbReference type="SUPFAM" id="SSF53474">
    <property type="entry name" value="alpha/beta-Hydrolases"/>
    <property type="match status" value="1"/>
</dbReference>
<dbReference type="InParanoid" id="J4W7Z1"/>
<dbReference type="RefSeq" id="XP_008598167.1">
    <property type="nucleotide sequence ID" value="XM_008599945.1"/>
</dbReference>
<dbReference type="OrthoDB" id="4870809at2759"/>
<dbReference type="EMBL" id="JH725160">
    <property type="protein sequence ID" value="EJP66355.1"/>
    <property type="molecule type" value="Genomic_DNA"/>
</dbReference>
<organism evidence="3 4">
    <name type="scientific">Beauveria bassiana (strain ARSEF 2860)</name>
    <name type="common">White muscardine disease fungus</name>
    <name type="synonym">Tritirachium shiotae</name>
    <dbReference type="NCBI Taxonomy" id="655819"/>
    <lineage>
        <taxon>Eukaryota</taxon>
        <taxon>Fungi</taxon>
        <taxon>Dikarya</taxon>
        <taxon>Ascomycota</taxon>
        <taxon>Pezizomycotina</taxon>
        <taxon>Sordariomycetes</taxon>
        <taxon>Hypocreomycetidae</taxon>
        <taxon>Hypocreales</taxon>
        <taxon>Cordycipitaceae</taxon>
        <taxon>Beauveria</taxon>
    </lineage>
</organism>
<dbReference type="STRING" id="655819.J4W7Z1"/>
<evidence type="ECO:0000313" key="4">
    <source>
        <dbReference type="Proteomes" id="UP000002762"/>
    </source>
</evidence>
<sequence length="328" mass="36410">MDIFDDFRILDEPFVTRDSHAIMAHILLPKNAPSGPRPIIINWHGGYLIMAHGLYAPYFPQFILDLAKKSDAIIISPDYTLLPHNDGLAAVQADVLAFHKWLLFSFASILTAKAPSYEADLTRVLLNGGSAGGYVATTHALAFPDFFRALALTYPMLNFDTEWWRKGSLDTGSPNPMLLPDDAFIPDTAAIKEKIQQHQGGARISATEDIERLGFAVSVARKGLFHDLFSPHGKLDEDSNVWINRRIQAGAKLPERIWLLHGGADTAVPVETSIAFAETMKSQGRPIRLDIVENKEHGFDAECSAGWKAEKDPIILNGLTWLVDKWLE</sequence>
<keyword evidence="1 3" id="KW-0378">Hydrolase</keyword>
<feature type="domain" description="Alpha/beta hydrolase fold-3" evidence="2">
    <location>
        <begin position="41"/>
        <end position="161"/>
    </location>
</feature>
<reference evidence="3 4" key="1">
    <citation type="journal article" date="2012" name="Sci. Rep.">
        <title>Genomic perspectives on the evolution of fungal entomopathogenicity in Beauveria bassiana.</title>
        <authorList>
            <person name="Xiao G."/>
            <person name="Ying S.H."/>
            <person name="Zheng P."/>
            <person name="Wang Z.L."/>
            <person name="Zhang S."/>
            <person name="Xie X.Q."/>
            <person name="Shang Y."/>
            <person name="St Leger R.J."/>
            <person name="Zhao G.P."/>
            <person name="Wang C."/>
            <person name="Feng M.G."/>
        </authorList>
    </citation>
    <scope>NUCLEOTIDE SEQUENCE [LARGE SCALE GENOMIC DNA]</scope>
    <source>
        <strain evidence="3 4">ARSEF 2860</strain>
    </source>
</reference>
<evidence type="ECO:0000313" key="3">
    <source>
        <dbReference type="EMBL" id="EJP66355.1"/>
    </source>
</evidence>
<gene>
    <name evidence="3" type="ORF">BBA_04848</name>
</gene>
<proteinExistence type="predicted"/>
<name>J4W7Z1_BEAB2</name>